<evidence type="ECO:0000259" key="3">
    <source>
        <dbReference type="Pfam" id="PF00135"/>
    </source>
</evidence>
<evidence type="ECO:0000256" key="2">
    <source>
        <dbReference type="ARBA" id="ARBA00023180"/>
    </source>
</evidence>
<keyword evidence="2" id="KW-0325">Glycoprotein</keyword>
<dbReference type="SUPFAM" id="SSF53474">
    <property type="entry name" value="alpha/beta-Hydrolases"/>
    <property type="match status" value="1"/>
</dbReference>
<organism evidence="4 5">
    <name type="scientific">Exocentrus adspersus</name>
    <dbReference type="NCBI Taxonomy" id="1586481"/>
    <lineage>
        <taxon>Eukaryota</taxon>
        <taxon>Metazoa</taxon>
        <taxon>Ecdysozoa</taxon>
        <taxon>Arthropoda</taxon>
        <taxon>Hexapoda</taxon>
        <taxon>Insecta</taxon>
        <taxon>Pterygota</taxon>
        <taxon>Neoptera</taxon>
        <taxon>Endopterygota</taxon>
        <taxon>Coleoptera</taxon>
        <taxon>Polyphaga</taxon>
        <taxon>Cucujiformia</taxon>
        <taxon>Chrysomeloidea</taxon>
        <taxon>Cerambycidae</taxon>
        <taxon>Lamiinae</taxon>
        <taxon>Acanthocinini</taxon>
        <taxon>Exocentrus</taxon>
    </lineage>
</organism>
<dbReference type="InterPro" id="IPR050309">
    <property type="entry name" value="Type-B_Carboxylest/Lipase"/>
</dbReference>
<dbReference type="InterPro" id="IPR029058">
    <property type="entry name" value="AB_hydrolase_fold"/>
</dbReference>
<feature type="domain" description="Carboxylesterase type B" evidence="3">
    <location>
        <begin position="140"/>
        <end position="451"/>
    </location>
</feature>
<comment type="similarity">
    <text evidence="1">Belongs to the 'GDXG' lipolytic enzyme family.</text>
</comment>
<accession>A0AAV8WA50</accession>
<keyword evidence="5" id="KW-1185">Reference proteome</keyword>
<dbReference type="GO" id="GO:0016787">
    <property type="term" value="F:hydrolase activity"/>
    <property type="evidence" value="ECO:0007669"/>
    <property type="project" value="InterPro"/>
</dbReference>
<dbReference type="PANTHER" id="PTHR11559">
    <property type="entry name" value="CARBOXYLESTERASE"/>
    <property type="match status" value="1"/>
</dbReference>
<dbReference type="EMBL" id="JANEYG010000005">
    <property type="protein sequence ID" value="KAJ8923389.1"/>
    <property type="molecule type" value="Genomic_DNA"/>
</dbReference>
<proteinExistence type="inferred from homology"/>
<sequence length="470" mass="53530">MSTGYISSNCQAPARPNSRTHPVFTLRRQKILCLSGHPEPQAPKKWDKILNTTHNTHSCYLTEYRDDKAPDVTESEDCLYLNVYTPVEPGSKATPLPVLFWIHGGGYYFGDGTFQVYGPQFLIDYDIVIVTINYRLGALGLFRGAILHSGTALCTWGLQRFARYYAFKLGTTLDPKFKSDNSTELLKLLQSVSADAIVNITLNIPTENIIGVDKESIWGPVIENEKLSNSFITGPMHEDIRTGNINKVPIMLGYNSEEELLFVGDGKDVMELAKNMDEDLSRVVNNKFNITEKDKPVVGRLLRKLYTNDTFQKHLGAIVRYLSDEGFATPTIRHAKLQSKHTDVYLYQFAYEGMISFTNITIEGVDTVGHAEELKYLWHVDRLDDGGIFPIADRLTQRRMLNLWSNFVKHLNPTPECDPLFDNILWPKVTPGKIRYFNINRTLEVRTNPRNYDQFEAIVDKYANPPLVTY</sequence>
<evidence type="ECO:0000313" key="5">
    <source>
        <dbReference type="Proteomes" id="UP001159042"/>
    </source>
</evidence>
<dbReference type="PROSITE" id="PS01173">
    <property type="entry name" value="LIPASE_GDXG_HIS"/>
    <property type="match status" value="1"/>
</dbReference>
<dbReference type="InterPro" id="IPR002168">
    <property type="entry name" value="Lipase_GDXG_HIS_AS"/>
</dbReference>
<gene>
    <name evidence="4" type="ORF">NQ315_001947</name>
</gene>
<comment type="caution">
    <text evidence="4">The sequence shown here is derived from an EMBL/GenBank/DDBJ whole genome shotgun (WGS) entry which is preliminary data.</text>
</comment>
<dbReference type="Gene3D" id="3.40.50.1820">
    <property type="entry name" value="alpha/beta hydrolase"/>
    <property type="match status" value="2"/>
</dbReference>
<reference evidence="4 5" key="1">
    <citation type="journal article" date="2023" name="Insect Mol. Biol.">
        <title>Genome sequencing provides insights into the evolution of gene families encoding plant cell wall-degrading enzymes in longhorned beetles.</title>
        <authorList>
            <person name="Shin N.R."/>
            <person name="Okamura Y."/>
            <person name="Kirsch R."/>
            <person name="Pauchet Y."/>
        </authorList>
    </citation>
    <scope>NUCLEOTIDE SEQUENCE [LARGE SCALE GENOMIC DNA]</scope>
    <source>
        <strain evidence="4">EAD_L_NR</strain>
    </source>
</reference>
<dbReference type="AlphaFoldDB" id="A0AAV8WA50"/>
<evidence type="ECO:0000313" key="4">
    <source>
        <dbReference type="EMBL" id="KAJ8923389.1"/>
    </source>
</evidence>
<dbReference type="InterPro" id="IPR019819">
    <property type="entry name" value="Carboxylesterase_B_CS"/>
</dbReference>
<protein>
    <recommendedName>
        <fullName evidence="3">Carboxylesterase type B domain-containing protein</fullName>
    </recommendedName>
</protein>
<evidence type="ECO:0000256" key="1">
    <source>
        <dbReference type="ARBA" id="ARBA00010515"/>
    </source>
</evidence>
<dbReference type="Proteomes" id="UP001159042">
    <property type="component" value="Unassembled WGS sequence"/>
</dbReference>
<name>A0AAV8WA50_9CUCU</name>
<dbReference type="InterPro" id="IPR002018">
    <property type="entry name" value="CarbesteraseB"/>
</dbReference>
<dbReference type="PROSITE" id="PS00941">
    <property type="entry name" value="CARBOXYLESTERASE_B_2"/>
    <property type="match status" value="1"/>
</dbReference>
<dbReference type="Pfam" id="PF00135">
    <property type="entry name" value="COesterase"/>
    <property type="match status" value="1"/>
</dbReference>